<dbReference type="SUPFAM" id="SSF82866">
    <property type="entry name" value="Multidrug efflux transporter AcrB transmembrane domain"/>
    <property type="match status" value="2"/>
</dbReference>
<sequence length="743" mass="79489">MKKQPITVRVASWSALHPGRAIATWFAFVALCLVIGIVSGTHNAVAKDYRIGESGRAEAIATDAGLERKPTEQIMFSARTGAFDEAQARKAAGDLGTRMQALPEVLDVKKPVLSENGRMLMLEVTMKGVKREALQHVDPLQEQTAAVQKGHPDLVVQETGDASVSKGLNKQRGDDLAKTEMITFPVTLVTLLIVFGSLVMVGVPLLLALSSIAASVGLSMVVSHLVPDAGVGMNVILLIGMAVGVDYTLFYLKREREERSKAAGSLSPEALVGIAASTAGRAIVVSGLAVIISSATLFLATDIIFSSLATATILVVFVAMVSSVTVLPGLLVAIGRRTSRRAAHRAANGKRTRADRPERTGRMFTALLSPARKHPLATLVVSALVMLGLAAPALGMQLRVLNKDTHSRAIPEMRTYDRLNDAFPDRRAEHWVVVRAGADQRTEVRAALTDLAHRAERDPMFSDHPPKVETSDDGRVSLMTLAVPHRLSSPEATGSLDHLRKDYLPATLGKVKGAEYGVDGPVAVDVDYLIHQNDKLPIVVGFLLLLTFIMTTLVFGSAVIGLVGVVLNLLSVGAAFGLVVVFFQWGLASTLFGFDPSATSAIGSRVPLFLFVILFGLSMDYQVFVVSRIKEAAMNGVPTRQAVLEGIEKSAKVVTSAAVVMVTVFASFMFLHLAEMKQIGFSLAVAVLLDAFIIRIMILPAALTLLGEATWWPSKKIRRARSEMAENGGGRSATPLTPAAPFH</sequence>
<comment type="caution">
    <text evidence="9">The sequence shown here is derived from an EMBL/GenBank/DDBJ whole genome shotgun (WGS) entry which is preliminary data.</text>
</comment>
<evidence type="ECO:0000256" key="6">
    <source>
        <dbReference type="SAM" id="MobiDB-lite"/>
    </source>
</evidence>
<keyword evidence="10" id="KW-1185">Reference proteome</keyword>
<comment type="subcellular location">
    <subcellularLocation>
        <location evidence="1">Cell membrane</location>
        <topology evidence="1">Multi-pass membrane protein</topology>
    </subcellularLocation>
</comment>
<feature type="domain" description="Membrane transport protein MMPL" evidence="8">
    <location>
        <begin position="410"/>
        <end position="717"/>
    </location>
</feature>
<keyword evidence="5 7" id="KW-0472">Membrane</keyword>
<feature type="domain" description="Membrane transport protein MMPL" evidence="8">
    <location>
        <begin position="84"/>
        <end position="346"/>
    </location>
</feature>
<organism evidence="9 10">
    <name type="scientific">Streptomyces catenulae</name>
    <dbReference type="NCBI Taxonomy" id="66875"/>
    <lineage>
        <taxon>Bacteria</taxon>
        <taxon>Bacillati</taxon>
        <taxon>Actinomycetota</taxon>
        <taxon>Actinomycetes</taxon>
        <taxon>Kitasatosporales</taxon>
        <taxon>Streptomycetaceae</taxon>
        <taxon>Streptomyces</taxon>
    </lineage>
</organism>
<feature type="transmembrane region" description="Helical" evidence="7">
    <location>
        <begin position="282"/>
        <end position="305"/>
    </location>
</feature>
<feature type="transmembrane region" description="Helical" evidence="7">
    <location>
        <begin position="650"/>
        <end position="673"/>
    </location>
</feature>
<protein>
    <submittedName>
        <fullName evidence="9">MMPL family transporter</fullName>
    </submittedName>
</protein>
<feature type="transmembrane region" description="Helical" evidence="7">
    <location>
        <begin position="608"/>
        <end position="629"/>
    </location>
</feature>
<evidence type="ECO:0000256" key="4">
    <source>
        <dbReference type="ARBA" id="ARBA00022989"/>
    </source>
</evidence>
<evidence type="ECO:0000259" key="8">
    <source>
        <dbReference type="Pfam" id="PF03176"/>
    </source>
</evidence>
<dbReference type="Pfam" id="PF03176">
    <property type="entry name" value="MMPL"/>
    <property type="match status" value="2"/>
</dbReference>
<evidence type="ECO:0000256" key="1">
    <source>
        <dbReference type="ARBA" id="ARBA00004651"/>
    </source>
</evidence>
<reference evidence="9 10" key="1">
    <citation type="submission" date="2024-06" db="EMBL/GenBank/DDBJ databases">
        <title>The Natural Products Discovery Center: Release of the First 8490 Sequenced Strains for Exploring Actinobacteria Biosynthetic Diversity.</title>
        <authorList>
            <person name="Kalkreuter E."/>
            <person name="Kautsar S.A."/>
            <person name="Yang D."/>
            <person name="Bader C.D."/>
            <person name="Teijaro C.N."/>
            <person name="Fluegel L."/>
            <person name="Davis C.M."/>
            <person name="Simpson J.R."/>
            <person name="Lauterbach L."/>
            <person name="Steele A.D."/>
            <person name="Gui C."/>
            <person name="Meng S."/>
            <person name="Li G."/>
            <person name="Viehrig K."/>
            <person name="Ye F."/>
            <person name="Su P."/>
            <person name="Kiefer A.F."/>
            <person name="Nichols A."/>
            <person name="Cepeda A.J."/>
            <person name="Yan W."/>
            <person name="Fan B."/>
            <person name="Jiang Y."/>
            <person name="Adhikari A."/>
            <person name="Zheng C.-J."/>
            <person name="Schuster L."/>
            <person name="Cowan T.M."/>
            <person name="Smanski M.J."/>
            <person name="Chevrette M.G."/>
            <person name="De Carvalho L.P.S."/>
            <person name="Shen B."/>
        </authorList>
    </citation>
    <scope>NUCLEOTIDE SEQUENCE [LARGE SCALE GENOMIC DNA]</scope>
    <source>
        <strain evidence="9 10">NPDC033039</strain>
    </source>
</reference>
<dbReference type="PANTHER" id="PTHR33406">
    <property type="entry name" value="MEMBRANE PROTEIN MJ1562-RELATED"/>
    <property type="match status" value="1"/>
</dbReference>
<evidence type="ECO:0000313" key="10">
    <source>
        <dbReference type="Proteomes" id="UP001550853"/>
    </source>
</evidence>
<feature type="transmembrane region" description="Helical" evidence="7">
    <location>
        <begin position="22"/>
        <end position="46"/>
    </location>
</feature>
<feature type="transmembrane region" description="Helical" evidence="7">
    <location>
        <begin position="229"/>
        <end position="252"/>
    </location>
</feature>
<accession>A0ABV2Z4V5</accession>
<gene>
    <name evidence="9" type="ORF">AB0E61_21545</name>
</gene>
<evidence type="ECO:0000313" key="9">
    <source>
        <dbReference type="EMBL" id="MEU3712666.1"/>
    </source>
</evidence>
<dbReference type="RefSeq" id="WP_245655050.1">
    <property type="nucleotide sequence ID" value="NZ_JBEZVI010000018.1"/>
</dbReference>
<dbReference type="PANTHER" id="PTHR33406:SF13">
    <property type="entry name" value="MEMBRANE PROTEIN YDFJ"/>
    <property type="match status" value="1"/>
</dbReference>
<feature type="transmembrane region" description="Helical" evidence="7">
    <location>
        <begin position="562"/>
        <end position="588"/>
    </location>
</feature>
<evidence type="ECO:0000256" key="5">
    <source>
        <dbReference type="ARBA" id="ARBA00023136"/>
    </source>
</evidence>
<evidence type="ECO:0000256" key="3">
    <source>
        <dbReference type="ARBA" id="ARBA00022692"/>
    </source>
</evidence>
<dbReference type="InterPro" id="IPR004869">
    <property type="entry name" value="MMPL_dom"/>
</dbReference>
<keyword evidence="3 7" id="KW-0812">Transmembrane</keyword>
<feature type="region of interest" description="Disordered" evidence="6">
    <location>
        <begin position="723"/>
        <end position="743"/>
    </location>
</feature>
<evidence type="ECO:0000256" key="7">
    <source>
        <dbReference type="SAM" id="Phobius"/>
    </source>
</evidence>
<keyword evidence="2" id="KW-1003">Cell membrane</keyword>
<feature type="transmembrane region" description="Helical" evidence="7">
    <location>
        <begin position="679"/>
        <end position="706"/>
    </location>
</feature>
<feature type="transmembrane region" description="Helical" evidence="7">
    <location>
        <begin position="311"/>
        <end position="335"/>
    </location>
</feature>
<proteinExistence type="predicted"/>
<keyword evidence="4 7" id="KW-1133">Transmembrane helix</keyword>
<feature type="transmembrane region" description="Helical" evidence="7">
    <location>
        <begin position="536"/>
        <end position="555"/>
    </location>
</feature>
<dbReference type="Gene3D" id="1.20.1640.10">
    <property type="entry name" value="Multidrug efflux transporter AcrB transmembrane domain"/>
    <property type="match status" value="2"/>
</dbReference>
<dbReference type="EMBL" id="JBEZVI010000018">
    <property type="protein sequence ID" value="MEU3712666.1"/>
    <property type="molecule type" value="Genomic_DNA"/>
</dbReference>
<feature type="transmembrane region" description="Helical" evidence="7">
    <location>
        <begin position="376"/>
        <end position="395"/>
    </location>
</feature>
<evidence type="ECO:0000256" key="2">
    <source>
        <dbReference type="ARBA" id="ARBA00022475"/>
    </source>
</evidence>
<name>A0ABV2Z4V5_9ACTN</name>
<dbReference type="Proteomes" id="UP001550853">
    <property type="component" value="Unassembled WGS sequence"/>
</dbReference>
<dbReference type="InterPro" id="IPR050545">
    <property type="entry name" value="Mycobact_MmpL"/>
</dbReference>
<feature type="transmembrane region" description="Helical" evidence="7">
    <location>
        <begin position="182"/>
        <end position="209"/>
    </location>
</feature>